<evidence type="ECO:0000313" key="2">
    <source>
        <dbReference type="Proteomes" id="UP000800096"/>
    </source>
</evidence>
<sequence>MPTQQEDLLLCLQSSLRNALATFGPTSTQYLNIKYMVDELTTKIALDRLSLSSETRRQEDEVKKEA</sequence>
<reference evidence="1" key="1">
    <citation type="journal article" date="2020" name="Stud. Mycol.">
        <title>101 Dothideomycetes genomes: a test case for predicting lifestyles and emergence of pathogens.</title>
        <authorList>
            <person name="Haridas S."/>
            <person name="Albert R."/>
            <person name="Binder M."/>
            <person name="Bloem J."/>
            <person name="Labutti K."/>
            <person name="Salamov A."/>
            <person name="Andreopoulos B."/>
            <person name="Baker S."/>
            <person name="Barry K."/>
            <person name="Bills G."/>
            <person name="Bluhm B."/>
            <person name="Cannon C."/>
            <person name="Castanera R."/>
            <person name="Culley D."/>
            <person name="Daum C."/>
            <person name="Ezra D."/>
            <person name="Gonzalez J."/>
            <person name="Henrissat B."/>
            <person name="Kuo A."/>
            <person name="Liang C."/>
            <person name="Lipzen A."/>
            <person name="Lutzoni F."/>
            <person name="Magnuson J."/>
            <person name="Mondo S."/>
            <person name="Nolan M."/>
            <person name="Ohm R."/>
            <person name="Pangilinan J."/>
            <person name="Park H.-J."/>
            <person name="Ramirez L."/>
            <person name="Alfaro M."/>
            <person name="Sun H."/>
            <person name="Tritt A."/>
            <person name="Yoshinaga Y."/>
            <person name="Zwiers L.-H."/>
            <person name="Turgeon B."/>
            <person name="Goodwin S."/>
            <person name="Spatafora J."/>
            <person name="Crous P."/>
            <person name="Grigoriev I."/>
        </authorList>
    </citation>
    <scope>NUCLEOTIDE SEQUENCE</scope>
    <source>
        <strain evidence="1">HMLAC05119</strain>
    </source>
</reference>
<dbReference type="AlphaFoldDB" id="A0A6A5QII8"/>
<gene>
    <name evidence="1" type="ORF">BDU57DRAFT_451325</name>
</gene>
<organism evidence="1 2">
    <name type="scientific">Ampelomyces quisqualis</name>
    <name type="common">Powdery mildew agent</name>
    <dbReference type="NCBI Taxonomy" id="50730"/>
    <lineage>
        <taxon>Eukaryota</taxon>
        <taxon>Fungi</taxon>
        <taxon>Dikarya</taxon>
        <taxon>Ascomycota</taxon>
        <taxon>Pezizomycotina</taxon>
        <taxon>Dothideomycetes</taxon>
        <taxon>Pleosporomycetidae</taxon>
        <taxon>Pleosporales</taxon>
        <taxon>Pleosporineae</taxon>
        <taxon>Phaeosphaeriaceae</taxon>
        <taxon>Ampelomyces</taxon>
    </lineage>
</organism>
<dbReference type="EMBL" id="ML979136">
    <property type="protein sequence ID" value="KAF1915253.1"/>
    <property type="molecule type" value="Genomic_DNA"/>
</dbReference>
<dbReference type="Proteomes" id="UP000800096">
    <property type="component" value="Unassembled WGS sequence"/>
</dbReference>
<name>A0A6A5QII8_AMPQU</name>
<keyword evidence="2" id="KW-1185">Reference proteome</keyword>
<proteinExistence type="predicted"/>
<accession>A0A6A5QII8</accession>
<evidence type="ECO:0000313" key="1">
    <source>
        <dbReference type="EMBL" id="KAF1915253.1"/>
    </source>
</evidence>
<dbReference type="OrthoDB" id="3833686at2759"/>
<protein>
    <submittedName>
        <fullName evidence="1">Uncharacterized protein</fullName>
    </submittedName>
</protein>